<evidence type="ECO:0000256" key="7">
    <source>
        <dbReference type="ARBA" id="ARBA00022970"/>
    </source>
</evidence>
<keyword evidence="4" id="KW-1003">Cell membrane</keyword>
<evidence type="ECO:0000256" key="8">
    <source>
        <dbReference type="ARBA" id="ARBA00022989"/>
    </source>
</evidence>
<evidence type="ECO:0000313" key="12">
    <source>
        <dbReference type="Proteomes" id="UP000585050"/>
    </source>
</evidence>
<dbReference type="Proteomes" id="UP000585050">
    <property type="component" value="Unassembled WGS sequence"/>
</dbReference>
<keyword evidence="5" id="KW-0997">Cell inner membrane</keyword>
<feature type="transmembrane region" description="Helical" evidence="10">
    <location>
        <begin position="89"/>
        <end position="109"/>
    </location>
</feature>
<dbReference type="PROSITE" id="PS00594">
    <property type="entry name" value="AROMATIC_AA_PERMEASE_1"/>
    <property type="match status" value="1"/>
</dbReference>
<feature type="non-terminal residue" evidence="11">
    <location>
        <position position="141"/>
    </location>
</feature>
<gene>
    <name evidence="11" type="ORF">HGP29_28715</name>
</gene>
<organism evidence="11 12">
    <name type="scientific">Flammeovirga agarivorans</name>
    <dbReference type="NCBI Taxonomy" id="2726742"/>
    <lineage>
        <taxon>Bacteria</taxon>
        <taxon>Pseudomonadati</taxon>
        <taxon>Bacteroidota</taxon>
        <taxon>Cytophagia</taxon>
        <taxon>Cytophagales</taxon>
        <taxon>Flammeovirgaceae</taxon>
        <taxon>Flammeovirga</taxon>
    </lineage>
</organism>
<dbReference type="Pfam" id="PF03222">
    <property type="entry name" value="Trp_Tyr_perm"/>
    <property type="match status" value="1"/>
</dbReference>
<comment type="subcellular location">
    <subcellularLocation>
        <location evidence="1">Cell inner membrane</location>
        <topology evidence="1">Multi-pass membrane protein</topology>
    </subcellularLocation>
</comment>
<dbReference type="RefSeq" id="WP_211093495.1">
    <property type="nucleotide sequence ID" value="NZ_JABAIL010000151.1"/>
</dbReference>
<evidence type="ECO:0000256" key="3">
    <source>
        <dbReference type="ARBA" id="ARBA00022448"/>
    </source>
</evidence>
<name>A0A7X8XZS4_9BACT</name>
<comment type="similarity">
    <text evidence="2">Belongs to the amino acid/polyamine transporter 2 family. Mtr/TnaB/TyrP permease subfamily.</text>
</comment>
<evidence type="ECO:0000256" key="2">
    <source>
        <dbReference type="ARBA" id="ARBA00005452"/>
    </source>
</evidence>
<dbReference type="PANTHER" id="PTHR46997">
    <property type="entry name" value="LOW AFFINITY TRYPTOPHAN PERMEASE-RELATED"/>
    <property type="match status" value="1"/>
</dbReference>
<keyword evidence="9 10" id="KW-0472">Membrane</keyword>
<dbReference type="EMBL" id="JABAIL010000151">
    <property type="protein sequence ID" value="NLR95210.1"/>
    <property type="molecule type" value="Genomic_DNA"/>
</dbReference>
<dbReference type="GO" id="GO:0015173">
    <property type="term" value="F:aromatic amino acid transmembrane transporter activity"/>
    <property type="evidence" value="ECO:0007669"/>
    <property type="project" value="InterPro"/>
</dbReference>
<feature type="transmembrane region" description="Helical" evidence="10">
    <location>
        <begin position="12"/>
        <end position="34"/>
    </location>
</feature>
<reference evidence="11 12" key="1">
    <citation type="submission" date="2020-04" db="EMBL/GenBank/DDBJ databases">
        <title>Flammeovirga sp. SR4, a novel species isolated from seawater.</title>
        <authorList>
            <person name="Wang X."/>
        </authorList>
    </citation>
    <scope>NUCLEOTIDE SEQUENCE [LARGE SCALE GENOMIC DNA]</scope>
    <source>
        <strain evidence="11 12">SR4</strain>
    </source>
</reference>
<proteinExistence type="inferred from homology"/>
<evidence type="ECO:0000256" key="1">
    <source>
        <dbReference type="ARBA" id="ARBA00004429"/>
    </source>
</evidence>
<keyword evidence="8 10" id="KW-1133">Transmembrane helix</keyword>
<dbReference type="GO" id="GO:0003333">
    <property type="term" value="P:amino acid transmembrane transport"/>
    <property type="evidence" value="ECO:0007669"/>
    <property type="project" value="InterPro"/>
</dbReference>
<keyword evidence="3" id="KW-0813">Transport</keyword>
<dbReference type="InterPro" id="IPR013061">
    <property type="entry name" value="Trp/try_permease_CS"/>
</dbReference>
<comment type="caution">
    <text evidence="11">The sequence shown here is derived from an EMBL/GenBank/DDBJ whole genome shotgun (WGS) entry which is preliminary data.</text>
</comment>
<evidence type="ECO:0000256" key="10">
    <source>
        <dbReference type="SAM" id="Phobius"/>
    </source>
</evidence>
<sequence>MATLTTTATRPSLFGGVVIIGGTIIGAGMFSLPVVMSGAWFFWSLAALVFTWFCMLHSGLMILEANLNYRIGSSFDTITKDLLGKGWNLVNGVSIAFVLYILTYAYISASGSILHHTFSELSLKVPARAAGFGFALLVAFV</sequence>
<dbReference type="InterPro" id="IPR013059">
    <property type="entry name" value="Trp_tyr_transpt"/>
</dbReference>
<accession>A0A7X8XZS4</accession>
<feature type="transmembrane region" description="Helical" evidence="10">
    <location>
        <begin position="40"/>
        <end position="63"/>
    </location>
</feature>
<keyword evidence="6 10" id="KW-0812">Transmembrane</keyword>
<keyword evidence="7" id="KW-0029">Amino-acid transport</keyword>
<dbReference type="InterPro" id="IPR018227">
    <property type="entry name" value="Amino_acid_transport_2"/>
</dbReference>
<dbReference type="GO" id="GO:0005886">
    <property type="term" value="C:plasma membrane"/>
    <property type="evidence" value="ECO:0007669"/>
    <property type="project" value="UniProtKB-SubCell"/>
</dbReference>
<evidence type="ECO:0000256" key="4">
    <source>
        <dbReference type="ARBA" id="ARBA00022475"/>
    </source>
</evidence>
<keyword evidence="12" id="KW-1185">Reference proteome</keyword>
<dbReference type="PANTHER" id="PTHR46997:SF1">
    <property type="entry name" value="LOW AFFINITY TRYPTOPHAN PERMEASE-RELATED"/>
    <property type="match status" value="1"/>
</dbReference>
<dbReference type="AlphaFoldDB" id="A0A7X8XZS4"/>
<evidence type="ECO:0000256" key="9">
    <source>
        <dbReference type="ARBA" id="ARBA00023136"/>
    </source>
</evidence>
<protein>
    <submittedName>
        <fullName evidence="11">Tryptophan permease</fullName>
    </submittedName>
</protein>
<evidence type="ECO:0000256" key="6">
    <source>
        <dbReference type="ARBA" id="ARBA00022692"/>
    </source>
</evidence>
<evidence type="ECO:0000256" key="5">
    <source>
        <dbReference type="ARBA" id="ARBA00022519"/>
    </source>
</evidence>
<evidence type="ECO:0000313" key="11">
    <source>
        <dbReference type="EMBL" id="NLR95210.1"/>
    </source>
</evidence>